<name>X8E5P7_MYCXE</name>
<dbReference type="PATRIC" id="fig|1299334.3.peg.653"/>
<dbReference type="AlphaFoldDB" id="X8E5P7"/>
<gene>
    <name evidence="1" type="ORF">I553_3145</name>
</gene>
<proteinExistence type="predicted"/>
<accession>X8E5P7</accession>
<reference evidence="1" key="1">
    <citation type="submission" date="2014-01" db="EMBL/GenBank/DDBJ databases">
        <authorList>
            <person name="Brown-Elliot B."/>
            <person name="Wallace R."/>
            <person name="Lenaerts A."/>
            <person name="Ordway D."/>
            <person name="DeGroote M.A."/>
            <person name="Parker T."/>
            <person name="Sizemore C."/>
            <person name="Tallon L.J."/>
            <person name="Sadzewicz L.K."/>
            <person name="Sengamalay N."/>
            <person name="Fraser C.M."/>
            <person name="Hine E."/>
            <person name="Shefchek K.A."/>
            <person name="Das S.P."/>
            <person name="Tettelin H."/>
        </authorList>
    </citation>
    <scope>NUCLEOTIDE SEQUENCE [LARGE SCALE GENOMIC DNA]</scope>
    <source>
        <strain evidence="1">4042</strain>
    </source>
</reference>
<organism evidence="1">
    <name type="scientific">Mycobacterium xenopi 4042</name>
    <dbReference type="NCBI Taxonomy" id="1299334"/>
    <lineage>
        <taxon>Bacteria</taxon>
        <taxon>Bacillati</taxon>
        <taxon>Actinomycetota</taxon>
        <taxon>Actinomycetes</taxon>
        <taxon>Mycobacteriales</taxon>
        <taxon>Mycobacteriaceae</taxon>
        <taxon>Mycobacterium</taxon>
    </lineage>
</organism>
<evidence type="ECO:0000313" key="1">
    <source>
        <dbReference type="EMBL" id="EUA75253.1"/>
    </source>
</evidence>
<dbReference type="EMBL" id="JAOB01000010">
    <property type="protein sequence ID" value="EUA75253.1"/>
    <property type="molecule type" value="Genomic_DNA"/>
</dbReference>
<comment type="caution">
    <text evidence="1">The sequence shown here is derived from an EMBL/GenBank/DDBJ whole genome shotgun (WGS) entry which is preliminary data.</text>
</comment>
<protein>
    <submittedName>
        <fullName evidence="1">Uncharacterized protein</fullName>
    </submittedName>
</protein>
<sequence length="40" mass="3897">MPPAAGTLIRLFHADTVTLDMDTALAIAGTAGVVGAEGTA</sequence>